<reference evidence="11 12" key="1">
    <citation type="journal article" date="2024" name="Genome Biol. Evol.">
        <title>Chromosome-level genome assembly of the viviparous eelpout Zoarces viviparus.</title>
        <authorList>
            <person name="Fuhrmann N."/>
            <person name="Brasseur M.V."/>
            <person name="Bakowski C.E."/>
            <person name="Podsiadlowski L."/>
            <person name="Prost S."/>
            <person name="Krehenwinkel H."/>
            <person name="Mayer C."/>
        </authorList>
    </citation>
    <scope>NUCLEOTIDE SEQUENCE [LARGE SCALE GENOMIC DNA]</scope>
    <source>
        <strain evidence="11">NO-MEL_2022_Ind0_liver</strain>
    </source>
</reference>
<feature type="transmembrane region" description="Helical" evidence="9">
    <location>
        <begin position="204"/>
        <end position="224"/>
    </location>
</feature>
<dbReference type="EMBL" id="JBCEZU010000123">
    <property type="protein sequence ID" value="KAK9526524.1"/>
    <property type="molecule type" value="Genomic_DNA"/>
</dbReference>
<evidence type="ECO:0000313" key="12">
    <source>
        <dbReference type="Proteomes" id="UP001488805"/>
    </source>
</evidence>
<dbReference type="SUPFAM" id="SSF81321">
    <property type="entry name" value="Family A G protein-coupled receptor-like"/>
    <property type="match status" value="1"/>
</dbReference>
<keyword evidence="7" id="KW-0325">Glycoprotein</keyword>
<evidence type="ECO:0000256" key="5">
    <source>
        <dbReference type="ARBA" id="ARBA00023136"/>
    </source>
</evidence>
<evidence type="ECO:0000256" key="3">
    <source>
        <dbReference type="ARBA" id="ARBA00022989"/>
    </source>
</evidence>
<dbReference type="GO" id="GO:0005886">
    <property type="term" value="C:plasma membrane"/>
    <property type="evidence" value="ECO:0007669"/>
    <property type="project" value="TreeGrafter"/>
</dbReference>
<evidence type="ECO:0000256" key="2">
    <source>
        <dbReference type="ARBA" id="ARBA00022692"/>
    </source>
</evidence>
<proteinExistence type="predicted"/>
<dbReference type="Gene3D" id="1.20.1070.10">
    <property type="entry name" value="Rhodopsin 7-helix transmembrane proteins"/>
    <property type="match status" value="1"/>
</dbReference>
<evidence type="ECO:0000313" key="11">
    <source>
        <dbReference type="EMBL" id="KAK9526524.1"/>
    </source>
</evidence>
<dbReference type="GO" id="GO:0004930">
    <property type="term" value="F:G protein-coupled receptor activity"/>
    <property type="evidence" value="ECO:0007669"/>
    <property type="project" value="UniProtKB-KW"/>
</dbReference>
<keyword evidence="2 9" id="KW-0812">Transmembrane</keyword>
<evidence type="ECO:0000256" key="9">
    <source>
        <dbReference type="SAM" id="Phobius"/>
    </source>
</evidence>
<accession>A0AAW1EYT1</accession>
<protein>
    <recommendedName>
        <fullName evidence="10">G-protein coupled receptors family 1 profile domain-containing protein</fullName>
    </recommendedName>
</protein>
<evidence type="ECO:0000256" key="7">
    <source>
        <dbReference type="ARBA" id="ARBA00023180"/>
    </source>
</evidence>
<feature type="transmembrane region" description="Helical" evidence="9">
    <location>
        <begin position="164"/>
        <end position="183"/>
    </location>
</feature>
<dbReference type="CDD" id="cd00637">
    <property type="entry name" value="7tm_classA_rhodopsin-like"/>
    <property type="match status" value="1"/>
</dbReference>
<dbReference type="PANTHER" id="PTHR24232">
    <property type="entry name" value="G-PROTEIN COUPLED RECEPTOR"/>
    <property type="match status" value="1"/>
</dbReference>
<evidence type="ECO:0000256" key="4">
    <source>
        <dbReference type="ARBA" id="ARBA00023040"/>
    </source>
</evidence>
<dbReference type="GO" id="GO:0035025">
    <property type="term" value="P:positive regulation of Rho protein signal transduction"/>
    <property type="evidence" value="ECO:0007669"/>
    <property type="project" value="TreeGrafter"/>
</dbReference>
<feature type="transmembrane region" description="Helical" evidence="9">
    <location>
        <begin position="50"/>
        <end position="75"/>
    </location>
</feature>
<dbReference type="PANTHER" id="PTHR24232:SF107">
    <property type="entry name" value="HYDROXYCARBOXYLIC ACID RECEPTOR 2-LIKE"/>
    <property type="match status" value="1"/>
</dbReference>
<sequence length="277" mass="31004">MANDTNVCMFGPVQIVGLSLVDIITIFMGHPVIGRLLWITIASKKTTDILNFNLALFHYFQYCITFFHLICLLVMTGTHQLISRFLLVYVQIGGPMSLSYICLERYVAVIHPTSYPLLKEYRVREVCALAVWLLSVPCASLSVLSQSVLSILVKSVLNQLPSSVMLSMVTIMVACSIMIARALKKSGPGRDEMHPVKKRAFKTVRATSILTMCCYLPVTLIQLFTYKDVFIYECFVIPASIILLSVASVVHPVLYLSTQGKLLAFFKPFYAPCRALM</sequence>
<dbReference type="Proteomes" id="UP001488805">
    <property type="component" value="Unassembled WGS sequence"/>
</dbReference>
<keyword evidence="5 9" id="KW-0472">Membrane</keyword>
<dbReference type="AlphaFoldDB" id="A0AAW1EYT1"/>
<organism evidence="11 12">
    <name type="scientific">Zoarces viviparus</name>
    <name type="common">Viviparous eelpout</name>
    <name type="synonym">Blennius viviparus</name>
    <dbReference type="NCBI Taxonomy" id="48416"/>
    <lineage>
        <taxon>Eukaryota</taxon>
        <taxon>Metazoa</taxon>
        <taxon>Chordata</taxon>
        <taxon>Craniata</taxon>
        <taxon>Vertebrata</taxon>
        <taxon>Euteleostomi</taxon>
        <taxon>Actinopterygii</taxon>
        <taxon>Neopterygii</taxon>
        <taxon>Teleostei</taxon>
        <taxon>Neoteleostei</taxon>
        <taxon>Acanthomorphata</taxon>
        <taxon>Eupercaria</taxon>
        <taxon>Perciformes</taxon>
        <taxon>Cottioidei</taxon>
        <taxon>Zoarcales</taxon>
        <taxon>Zoarcidae</taxon>
        <taxon>Zoarcinae</taxon>
        <taxon>Zoarces</taxon>
    </lineage>
</organism>
<evidence type="ECO:0000256" key="6">
    <source>
        <dbReference type="ARBA" id="ARBA00023170"/>
    </source>
</evidence>
<feature type="domain" description="G-protein coupled receptors family 1 profile" evidence="10">
    <location>
        <begin position="98"/>
        <end position="255"/>
    </location>
</feature>
<evidence type="ECO:0000259" key="10">
    <source>
        <dbReference type="PROSITE" id="PS50262"/>
    </source>
</evidence>
<feature type="transmembrane region" description="Helical" evidence="9">
    <location>
        <begin position="230"/>
        <end position="256"/>
    </location>
</feature>
<name>A0AAW1EYT1_ZOAVI</name>
<feature type="transmembrane region" description="Helical" evidence="9">
    <location>
        <begin position="123"/>
        <end position="144"/>
    </location>
</feature>
<dbReference type="GO" id="GO:0007200">
    <property type="term" value="P:phospholipase C-activating G protein-coupled receptor signaling pathway"/>
    <property type="evidence" value="ECO:0007669"/>
    <property type="project" value="TreeGrafter"/>
</dbReference>
<keyword evidence="4" id="KW-0297">G-protein coupled receptor</keyword>
<feature type="transmembrane region" description="Helical" evidence="9">
    <location>
        <begin position="15"/>
        <end position="38"/>
    </location>
</feature>
<evidence type="ECO:0000256" key="1">
    <source>
        <dbReference type="ARBA" id="ARBA00004141"/>
    </source>
</evidence>
<keyword evidence="3 9" id="KW-1133">Transmembrane helix</keyword>
<keyword evidence="12" id="KW-1185">Reference proteome</keyword>
<dbReference type="PROSITE" id="PS50262">
    <property type="entry name" value="G_PROTEIN_RECEP_F1_2"/>
    <property type="match status" value="1"/>
</dbReference>
<comment type="subcellular location">
    <subcellularLocation>
        <location evidence="1">Membrane</location>
        <topology evidence="1">Multi-pass membrane protein</topology>
    </subcellularLocation>
</comment>
<keyword evidence="8" id="KW-0807">Transducer</keyword>
<gene>
    <name evidence="11" type="ORF">VZT92_015220</name>
</gene>
<dbReference type="InterPro" id="IPR017452">
    <property type="entry name" value="GPCR_Rhodpsn_7TM"/>
</dbReference>
<keyword evidence="6" id="KW-0675">Receptor</keyword>
<evidence type="ECO:0000256" key="8">
    <source>
        <dbReference type="ARBA" id="ARBA00023224"/>
    </source>
</evidence>
<feature type="transmembrane region" description="Helical" evidence="9">
    <location>
        <begin position="81"/>
        <end position="103"/>
    </location>
</feature>
<comment type="caution">
    <text evidence="11">The sequence shown here is derived from an EMBL/GenBank/DDBJ whole genome shotgun (WGS) entry which is preliminary data.</text>
</comment>